<dbReference type="EMBL" id="MT144588">
    <property type="protein sequence ID" value="QJH93442.1"/>
    <property type="molecule type" value="Genomic_DNA"/>
</dbReference>
<organism evidence="2">
    <name type="scientific">viral metagenome</name>
    <dbReference type="NCBI Taxonomy" id="1070528"/>
    <lineage>
        <taxon>unclassified sequences</taxon>
        <taxon>metagenomes</taxon>
        <taxon>organismal metagenomes</taxon>
    </lineage>
</organism>
<evidence type="ECO:0000313" key="3">
    <source>
        <dbReference type="EMBL" id="QJH93442.1"/>
    </source>
</evidence>
<sequence>MAVLTNPSFEDPGAAPGEANAWTSARDAASEDVAIFHGAGSEVRPYESFEAGWGDNQLAQDGFIPSDLTAALFESGTRAVEDFETSWVLPSSVGPPWNHQSVWVYDAANFTVAQFTGPDDFEDFEAGWSNNENFQTGFAPGDTTTASFDTALVAEDVEDFEEGWQNNQAAQTGFNPGDTTAAKFNAGADAFENFEGAWTLALP</sequence>
<evidence type="ECO:0000313" key="2">
    <source>
        <dbReference type="EMBL" id="QJA43874.1"/>
    </source>
</evidence>
<dbReference type="EMBL" id="MT143971">
    <property type="protein sequence ID" value="QJA43874.1"/>
    <property type="molecule type" value="Genomic_DNA"/>
</dbReference>
<proteinExistence type="predicted"/>
<accession>A0A6H1Z8J5</accession>
<evidence type="ECO:0000256" key="1">
    <source>
        <dbReference type="SAM" id="MobiDB-lite"/>
    </source>
</evidence>
<protein>
    <submittedName>
        <fullName evidence="2">Uncharacterized protein</fullName>
    </submittedName>
</protein>
<dbReference type="AlphaFoldDB" id="A0A6H1Z8J5"/>
<gene>
    <name evidence="2" type="ORF">TM448A00064_0053</name>
    <name evidence="3" type="ORF">TM448B00061_0062</name>
</gene>
<name>A0A6H1Z8J5_9ZZZZ</name>
<feature type="region of interest" description="Disordered" evidence="1">
    <location>
        <begin position="1"/>
        <end position="20"/>
    </location>
</feature>
<reference evidence="2" key="1">
    <citation type="submission" date="2020-03" db="EMBL/GenBank/DDBJ databases">
        <title>The deep terrestrial virosphere.</title>
        <authorList>
            <person name="Holmfeldt K."/>
            <person name="Nilsson E."/>
            <person name="Simone D."/>
            <person name="Lopez-Fernandez M."/>
            <person name="Wu X."/>
            <person name="de Brujin I."/>
            <person name="Lundin D."/>
            <person name="Andersson A."/>
            <person name="Bertilsson S."/>
            <person name="Dopson M."/>
        </authorList>
    </citation>
    <scope>NUCLEOTIDE SEQUENCE</scope>
    <source>
        <strain evidence="2">TM448A00064</strain>
        <strain evidence="3">TM448B00061</strain>
    </source>
</reference>